<evidence type="ECO:0000313" key="1">
    <source>
        <dbReference type="EMBL" id="KRY25660.1"/>
    </source>
</evidence>
<sequence>MGVQPAPIVCVELELSTIWNSEFRFRSILSFTHLQIEECFDT</sequence>
<protein>
    <submittedName>
        <fullName evidence="1">Uncharacterized protein</fullName>
    </submittedName>
</protein>
<evidence type="ECO:0000313" key="2">
    <source>
        <dbReference type="Proteomes" id="UP000054776"/>
    </source>
</evidence>
<dbReference type="EMBL" id="JYDH01000804">
    <property type="protein sequence ID" value="KRY25660.1"/>
    <property type="molecule type" value="Genomic_DNA"/>
</dbReference>
<name>A0A0V1AMV7_TRISP</name>
<dbReference type="AlphaFoldDB" id="A0A0V1AMV7"/>
<gene>
    <name evidence="1" type="ORF">T01_9320</name>
</gene>
<keyword evidence="2" id="KW-1185">Reference proteome</keyword>
<dbReference type="InParanoid" id="A0A0V1AMV7"/>
<dbReference type="Proteomes" id="UP000054776">
    <property type="component" value="Unassembled WGS sequence"/>
</dbReference>
<proteinExistence type="predicted"/>
<reference evidence="1 2" key="1">
    <citation type="submission" date="2015-01" db="EMBL/GenBank/DDBJ databases">
        <title>Evolution of Trichinella species and genotypes.</title>
        <authorList>
            <person name="Korhonen P.K."/>
            <person name="Edoardo P."/>
            <person name="Giuseppe L.R."/>
            <person name="Gasser R.B."/>
        </authorList>
    </citation>
    <scope>NUCLEOTIDE SEQUENCE [LARGE SCALE GENOMIC DNA]</scope>
    <source>
        <strain evidence="1">ISS3</strain>
    </source>
</reference>
<comment type="caution">
    <text evidence="1">The sequence shown here is derived from an EMBL/GenBank/DDBJ whole genome shotgun (WGS) entry which is preliminary data.</text>
</comment>
<accession>A0A0V1AMV7</accession>
<organism evidence="1 2">
    <name type="scientific">Trichinella spiralis</name>
    <name type="common">Trichina worm</name>
    <dbReference type="NCBI Taxonomy" id="6334"/>
    <lineage>
        <taxon>Eukaryota</taxon>
        <taxon>Metazoa</taxon>
        <taxon>Ecdysozoa</taxon>
        <taxon>Nematoda</taxon>
        <taxon>Enoplea</taxon>
        <taxon>Dorylaimia</taxon>
        <taxon>Trichinellida</taxon>
        <taxon>Trichinellidae</taxon>
        <taxon>Trichinella</taxon>
    </lineage>
</organism>